<evidence type="ECO:0000256" key="9">
    <source>
        <dbReference type="ARBA" id="ARBA00023002"/>
    </source>
</evidence>
<evidence type="ECO:0000256" key="7">
    <source>
        <dbReference type="ARBA" id="ARBA00022723"/>
    </source>
</evidence>
<keyword evidence="7 13" id="KW-0479">Metal-binding</keyword>
<evidence type="ECO:0000256" key="8">
    <source>
        <dbReference type="ARBA" id="ARBA00022989"/>
    </source>
</evidence>
<evidence type="ECO:0000256" key="4">
    <source>
        <dbReference type="ARBA" id="ARBA00010617"/>
    </source>
</evidence>
<evidence type="ECO:0000256" key="2">
    <source>
        <dbReference type="ARBA" id="ARBA00004370"/>
    </source>
</evidence>
<dbReference type="InterPro" id="IPR036396">
    <property type="entry name" value="Cyt_P450_sf"/>
</dbReference>
<dbReference type="PANTHER" id="PTHR24305">
    <property type="entry name" value="CYTOCHROME P450"/>
    <property type="match status" value="1"/>
</dbReference>
<keyword evidence="8" id="KW-1133">Transmembrane helix</keyword>
<keyword evidence="6" id="KW-0812">Transmembrane</keyword>
<evidence type="ECO:0000256" key="12">
    <source>
        <dbReference type="ARBA" id="ARBA00023136"/>
    </source>
</evidence>
<keyword evidence="9" id="KW-0560">Oxidoreductase</keyword>
<dbReference type="GO" id="GO:0016020">
    <property type="term" value="C:membrane"/>
    <property type="evidence" value="ECO:0007669"/>
    <property type="project" value="UniProtKB-SubCell"/>
</dbReference>
<keyword evidence="12" id="KW-0472">Membrane</keyword>
<dbReference type="Proteomes" id="UP000807469">
    <property type="component" value="Unassembled WGS sequence"/>
</dbReference>
<evidence type="ECO:0000256" key="5">
    <source>
        <dbReference type="ARBA" id="ARBA00022617"/>
    </source>
</evidence>
<dbReference type="GO" id="GO:0016705">
    <property type="term" value="F:oxidoreductase activity, acting on paired donors, with incorporation or reduction of molecular oxygen"/>
    <property type="evidence" value="ECO:0007669"/>
    <property type="project" value="InterPro"/>
</dbReference>
<sequence length="530" mass="59286">MIYQGLVPYIFGTLGAYVIYKIVKLFLDEWTSPLRVLPGPPTASFIFGNAKIINETEAIHEKWIEQYGPTITYRMFLGSSRLYTIDPKALNHMMMNYYIYQRPEAARSGLRKILGNGVLVVEEDKHKQQRRIMNPAFGAAQIRELTEVFIEKSIELRDAWTSEISQPEANGDVEVLSWLSKMTLDVIGQAGFNYRFDALAGKTSELSEAFSTIFESATSLSLFAIARYLIPALRILPDPKAQTIKASRETMDRIGNELLSESKADISSQKTSWTRRDLLSLLLRANVSTDLPPSQRMSDEDVLAQVPTFLVAGHETTSTATTWALFALSQNLQAQAKLRGELLSVGTDNPTMDELNALPYLDAVVRETLRVYPPVEGPSRVAVQDDFLPFSKPIMGRNGKMVNGIWIKKGQSIILPIKTINRDKSIWGEDAKEFRPDRWEKIPEGAASIPGIWGNLMTFIGGPRACIGYRFSLVEMKALLFTLVRAFEFELAVPAGDIGTKSFLVQRPFLKSNPKAGNQMPLILKPVNLA</sequence>
<evidence type="ECO:0000256" key="13">
    <source>
        <dbReference type="PIRSR" id="PIRSR602403-1"/>
    </source>
</evidence>
<keyword evidence="11" id="KW-0503">Monooxygenase</keyword>
<keyword evidence="5 13" id="KW-0349">Heme</keyword>
<organism evidence="14 15">
    <name type="scientific">Pholiota conissans</name>
    <dbReference type="NCBI Taxonomy" id="109636"/>
    <lineage>
        <taxon>Eukaryota</taxon>
        <taxon>Fungi</taxon>
        <taxon>Dikarya</taxon>
        <taxon>Basidiomycota</taxon>
        <taxon>Agaricomycotina</taxon>
        <taxon>Agaricomycetes</taxon>
        <taxon>Agaricomycetidae</taxon>
        <taxon>Agaricales</taxon>
        <taxon>Agaricineae</taxon>
        <taxon>Strophariaceae</taxon>
        <taxon>Pholiota</taxon>
    </lineage>
</organism>
<keyword evidence="15" id="KW-1185">Reference proteome</keyword>
<proteinExistence type="inferred from homology"/>
<dbReference type="GO" id="GO:0005506">
    <property type="term" value="F:iron ion binding"/>
    <property type="evidence" value="ECO:0007669"/>
    <property type="project" value="InterPro"/>
</dbReference>
<evidence type="ECO:0000256" key="10">
    <source>
        <dbReference type="ARBA" id="ARBA00023004"/>
    </source>
</evidence>
<reference evidence="14" key="1">
    <citation type="submission" date="2020-11" db="EMBL/GenBank/DDBJ databases">
        <authorList>
            <consortium name="DOE Joint Genome Institute"/>
            <person name="Ahrendt S."/>
            <person name="Riley R."/>
            <person name="Andreopoulos W."/>
            <person name="Labutti K."/>
            <person name="Pangilinan J."/>
            <person name="Ruiz-Duenas F.J."/>
            <person name="Barrasa J.M."/>
            <person name="Sanchez-Garcia M."/>
            <person name="Camarero S."/>
            <person name="Miyauchi S."/>
            <person name="Serrano A."/>
            <person name="Linde D."/>
            <person name="Babiker R."/>
            <person name="Drula E."/>
            <person name="Ayuso-Fernandez I."/>
            <person name="Pacheco R."/>
            <person name="Padilla G."/>
            <person name="Ferreira P."/>
            <person name="Barriuso J."/>
            <person name="Kellner H."/>
            <person name="Castanera R."/>
            <person name="Alfaro M."/>
            <person name="Ramirez L."/>
            <person name="Pisabarro A.G."/>
            <person name="Kuo A."/>
            <person name="Tritt A."/>
            <person name="Lipzen A."/>
            <person name="He G."/>
            <person name="Yan M."/>
            <person name="Ng V."/>
            <person name="Cullen D."/>
            <person name="Martin F."/>
            <person name="Rosso M.-N."/>
            <person name="Henrissat B."/>
            <person name="Hibbett D."/>
            <person name="Martinez A.T."/>
            <person name="Grigoriev I.V."/>
        </authorList>
    </citation>
    <scope>NUCLEOTIDE SEQUENCE</scope>
    <source>
        <strain evidence="14">CIRM-BRFM 674</strain>
    </source>
</reference>
<dbReference type="InterPro" id="IPR001128">
    <property type="entry name" value="Cyt_P450"/>
</dbReference>
<dbReference type="SUPFAM" id="SSF48264">
    <property type="entry name" value="Cytochrome P450"/>
    <property type="match status" value="1"/>
</dbReference>
<dbReference type="PRINTS" id="PR00465">
    <property type="entry name" value="EP450IV"/>
</dbReference>
<evidence type="ECO:0000256" key="1">
    <source>
        <dbReference type="ARBA" id="ARBA00001971"/>
    </source>
</evidence>
<dbReference type="OrthoDB" id="1470350at2759"/>
<accession>A0A9P5ZC50</accession>
<comment type="cofactor">
    <cofactor evidence="1 13">
        <name>heme</name>
        <dbReference type="ChEBI" id="CHEBI:30413"/>
    </cofactor>
</comment>
<dbReference type="GO" id="GO:0004497">
    <property type="term" value="F:monooxygenase activity"/>
    <property type="evidence" value="ECO:0007669"/>
    <property type="project" value="UniProtKB-KW"/>
</dbReference>
<dbReference type="Gene3D" id="1.10.630.10">
    <property type="entry name" value="Cytochrome P450"/>
    <property type="match status" value="1"/>
</dbReference>
<dbReference type="PRINTS" id="PR00385">
    <property type="entry name" value="P450"/>
</dbReference>
<dbReference type="GO" id="GO:0020037">
    <property type="term" value="F:heme binding"/>
    <property type="evidence" value="ECO:0007669"/>
    <property type="project" value="InterPro"/>
</dbReference>
<protein>
    <submittedName>
        <fullName evidence="14">Cytochrome P450</fullName>
    </submittedName>
</protein>
<dbReference type="PANTHER" id="PTHR24305:SF166">
    <property type="entry name" value="CYTOCHROME P450 12A4, MITOCHONDRIAL-RELATED"/>
    <property type="match status" value="1"/>
</dbReference>
<evidence type="ECO:0000256" key="3">
    <source>
        <dbReference type="ARBA" id="ARBA00004721"/>
    </source>
</evidence>
<dbReference type="Pfam" id="PF00067">
    <property type="entry name" value="p450"/>
    <property type="match status" value="1"/>
</dbReference>
<dbReference type="AlphaFoldDB" id="A0A9P5ZC50"/>
<comment type="pathway">
    <text evidence="3">Secondary metabolite biosynthesis; terpenoid biosynthesis.</text>
</comment>
<dbReference type="InterPro" id="IPR050121">
    <property type="entry name" value="Cytochrome_P450_monoxygenase"/>
</dbReference>
<comment type="subcellular location">
    <subcellularLocation>
        <location evidence="2">Membrane</location>
    </subcellularLocation>
</comment>
<dbReference type="CDD" id="cd11069">
    <property type="entry name" value="CYP_FUM15-like"/>
    <property type="match status" value="1"/>
</dbReference>
<feature type="binding site" description="axial binding residue" evidence="13">
    <location>
        <position position="466"/>
    </location>
    <ligand>
        <name>heme</name>
        <dbReference type="ChEBI" id="CHEBI:30413"/>
    </ligand>
    <ligandPart>
        <name>Fe</name>
        <dbReference type="ChEBI" id="CHEBI:18248"/>
    </ligandPart>
</feature>
<dbReference type="InterPro" id="IPR002403">
    <property type="entry name" value="Cyt_P450_E_grp-IV"/>
</dbReference>
<name>A0A9P5ZC50_9AGAR</name>
<evidence type="ECO:0000313" key="15">
    <source>
        <dbReference type="Proteomes" id="UP000807469"/>
    </source>
</evidence>
<keyword evidence="10 13" id="KW-0408">Iron</keyword>
<evidence type="ECO:0000313" key="14">
    <source>
        <dbReference type="EMBL" id="KAF9484969.1"/>
    </source>
</evidence>
<gene>
    <name evidence="14" type="ORF">BDN70DRAFT_871970</name>
</gene>
<comment type="similarity">
    <text evidence="4">Belongs to the cytochrome P450 family.</text>
</comment>
<comment type="caution">
    <text evidence="14">The sequence shown here is derived from an EMBL/GenBank/DDBJ whole genome shotgun (WGS) entry which is preliminary data.</text>
</comment>
<evidence type="ECO:0000256" key="6">
    <source>
        <dbReference type="ARBA" id="ARBA00022692"/>
    </source>
</evidence>
<dbReference type="EMBL" id="MU155139">
    <property type="protein sequence ID" value="KAF9484969.1"/>
    <property type="molecule type" value="Genomic_DNA"/>
</dbReference>
<evidence type="ECO:0000256" key="11">
    <source>
        <dbReference type="ARBA" id="ARBA00023033"/>
    </source>
</evidence>